<dbReference type="Proteomes" id="UP001386955">
    <property type="component" value="Unassembled WGS sequence"/>
</dbReference>
<organism evidence="2 3">
    <name type="scientific">Psophocarpus tetragonolobus</name>
    <name type="common">Winged bean</name>
    <name type="synonym">Dolichos tetragonolobus</name>
    <dbReference type="NCBI Taxonomy" id="3891"/>
    <lineage>
        <taxon>Eukaryota</taxon>
        <taxon>Viridiplantae</taxon>
        <taxon>Streptophyta</taxon>
        <taxon>Embryophyta</taxon>
        <taxon>Tracheophyta</taxon>
        <taxon>Spermatophyta</taxon>
        <taxon>Magnoliopsida</taxon>
        <taxon>eudicotyledons</taxon>
        <taxon>Gunneridae</taxon>
        <taxon>Pentapetalae</taxon>
        <taxon>rosids</taxon>
        <taxon>fabids</taxon>
        <taxon>Fabales</taxon>
        <taxon>Fabaceae</taxon>
        <taxon>Papilionoideae</taxon>
        <taxon>50 kb inversion clade</taxon>
        <taxon>NPAAA clade</taxon>
        <taxon>indigoferoid/millettioid clade</taxon>
        <taxon>Phaseoleae</taxon>
        <taxon>Psophocarpus</taxon>
    </lineage>
</organism>
<reference evidence="2 3" key="1">
    <citation type="submission" date="2024-01" db="EMBL/GenBank/DDBJ databases">
        <title>The genomes of 5 underutilized Papilionoideae crops provide insights into root nodulation and disease resistanc.</title>
        <authorList>
            <person name="Jiang F."/>
        </authorList>
    </citation>
    <scope>NUCLEOTIDE SEQUENCE [LARGE SCALE GENOMIC DNA]</scope>
    <source>
        <strain evidence="2">DUOXIRENSHENG_FW03</strain>
        <tissue evidence="2">Leaves</tissue>
    </source>
</reference>
<dbReference type="EMBL" id="JAYMYS010000002">
    <property type="protein sequence ID" value="KAK7406495.1"/>
    <property type="molecule type" value="Genomic_DNA"/>
</dbReference>
<evidence type="ECO:0000313" key="2">
    <source>
        <dbReference type="EMBL" id="KAK7406495.1"/>
    </source>
</evidence>
<keyword evidence="3" id="KW-1185">Reference proteome</keyword>
<feature type="transmembrane region" description="Helical" evidence="1">
    <location>
        <begin position="6"/>
        <end position="31"/>
    </location>
</feature>
<keyword evidence="1" id="KW-0812">Transmembrane</keyword>
<proteinExistence type="predicted"/>
<keyword evidence="1" id="KW-0472">Membrane</keyword>
<evidence type="ECO:0000256" key="1">
    <source>
        <dbReference type="SAM" id="Phobius"/>
    </source>
</evidence>
<gene>
    <name evidence="2" type="ORF">VNO78_08122</name>
</gene>
<dbReference type="AlphaFoldDB" id="A0AAN9XSK0"/>
<keyword evidence="1" id="KW-1133">Transmembrane helix</keyword>
<comment type="caution">
    <text evidence="2">The sequence shown here is derived from an EMBL/GenBank/DDBJ whole genome shotgun (WGS) entry which is preliminary data.</text>
</comment>
<protein>
    <submittedName>
        <fullName evidence="2">Uncharacterized protein</fullName>
    </submittedName>
</protein>
<sequence>MYLCLFVDLIFPTCLFFFSLPVSFSFFFSFLCRRAFVKHYCSFNLTFFAFSKGTMRVYFCARATYSVCGPRPLYRTDAGVLVRCVRELINYCHN</sequence>
<accession>A0AAN9XSK0</accession>
<evidence type="ECO:0000313" key="3">
    <source>
        <dbReference type="Proteomes" id="UP001386955"/>
    </source>
</evidence>
<name>A0AAN9XSK0_PSOTE</name>